<evidence type="ECO:0000313" key="8">
    <source>
        <dbReference type="Proteomes" id="UP000887116"/>
    </source>
</evidence>
<dbReference type="OrthoDB" id="6429189at2759"/>
<protein>
    <recommendedName>
        <fullName evidence="3">Coiled-coil domain-containing protein 172</fullName>
    </recommendedName>
</protein>
<evidence type="ECO:0000256" key="6">
    <source>
        <dbReference type="SAM" id="Coils"/>
    </source>
</evidence>
<reference evidence="7" key="1">
    <citation type="submission" date="2020-07" db="EMBL/GenBank/DDBJ databases">
        <title>Multicomponent nature underlies the extraordinary mechanical properties of spider dragline silk.</title>
        <authorList>
            <person name="Kono N."/>
            <person name="Nakamura H."/>
            <person name="Mori M."/>
            <person name="Yoshida Y."/>
            <person name="Ohtoshi R."/>
            <person name="Malay A.D."/>
            <person name="Moran D.A.P."/>
            <person name="Tomita M."/>
            <person name="Numata K."/>
            <person name="Arakawa K."/>
        </authorList>
    </citation>
    <scope>NUCLEOTIDE SEQUENCE</scope>
</reference>
<comment type="subcellular location">
    <subcellularLocation>
        <location evidence="1">Cytoplasm</location>
    </subcellularLocation>
</comment>
<sequence>MEEKLDDVFNKIYASEQESKIQQENLADLKSRITECEKELQEVEQKCASVEEANARKVNRLSRKEVLLKTLQFRHQLLQERIRELKVEKNASSKTLAELKMKLSNIRSEFCAAADKFDEEYGFSSKSLINVQCHNNDQTMHKKDIPIVLSKSDLNQEAQTLQRDLQDFDEIGALLFDVDFNSSQIN</sequence>
<evidence type="ECO:0000256" key="3">
    <source>
        <dbReference type="ARBA" id="ARBA00022327"/>
    </source>
</evidence>
<comment type="similarity">
    <text evidence="2">Belongs to the CCDC172 family.</text>
</comment>
<feature type="coiled-coil region" evidence="6">
    <location>
        <begin position="19"/>
        <end position="102"/>
    </location>
</feature>
<keyword evidence="5 6" id="KW-0175">Coiled coil</keyword>
<dbReference type="AlphaFoldDB" id="A0A8X6KK36"/>
<name>A0A8X6KK36_TRICU</name>
<gene>
    <name evidence="7" type="primary">NCL1_29331</name>
    <name evidence="7" type="ORF">TNCT_399751</name>
</gene>
<dbReference type="GO" id="GO:0005737">
    <property type="term" value="C:cytoplasm"/>
    <property type="evidence" value="ECO:0007669"/>
    <property type="project" value="UniProtKB-SubCell"/>
</dbReference>
<evidence type="ECO:0000256" key="4">
    <source>
        <dbReference type="ARBA" id="ARBA00022490"/>
    </source>
</evidence>
<dbReference type="EMBL" id="BMAO01001848">
    <property type="protein sequence ID" value="GFQ76399.1"/>
    <property type="molecule type" value="Genomic_DNA"/>
</dbReference>
<dbReference type="PANTHER" id="PTHR22419">
    <property type="entry name" value="COILED-COIL DOMAIN-CONTAINING PROTEIN 172"/>
    <property type="match status" value="1"/>
</dbReference>
<evidence type="ECO:0000256" key="1">
    <source>
        <dbReference type="ARBA" id="ARBA00004496"/>
    </source>
</evidence>
<evidence type="ECO:0000256" key="2">
    <source>
        <dbReference type="ARBA" id="ARBA00008975"/>
    </source>
</evidence>
<dbReference type="PANTHER" id="PTHR22419:SF2">
    <property type="entry name" value="COILED-COIL DOMAIN-CONTAINING PROTEIN 172"/>
    <property type="match status" value="1"/>
</dbReference>
<comment type="caution">
    <text evidence="7">The sequence shown here is derived from an EMBL/GenBank/DDBJ whole genome shotgun (WGS) entry which is preliminary data.</text>
</comment>
<dbReference type="Proteomes" id="UP000887116">
    <property type="component" value="Unassembled WGS sequence"/>
</dbReference>
<proteinExistence type="inferred from homology"/>
<evidence type="ECO:0000313" key="7">
    <source>
        <dbReference type="EMBL" id="GFQ76399.1"/>
    </source>
</evidence>
<keyword evidence="8" id="KW-1185">Reference proteome</keyword>
<accession>A0A8X6KK36</accession>
<keyword evidence="4" id="KW-0963">Cytoplasm</keyword>
<dbReference type="InterPro" id="IPR029618">
    <property type="entry name" value="CCDC172"/>
</dbReference>
<organism evidence="7 8">
    <name type="scientific">Trichonephila clavata</name>
    <name type="common">Joro spider</name>
    <name type="synonym">Nephila clavata</name>
    <dbReference type="NCBI Taxonomy" id="2740835"/>
    <lineage>
        <taxon>Eukaryota</taxon>
        <taxon>Metazoa</taxon>
        <taxon>Ecdysozoa</taxon>
        <taxon>Arthropoda</taxon>
        <taxon>Chelicerata</taxon>
        <taxon>Arachnida</taxon>
        <taxon>Araneae</taxon>
        <taxon>Araneomorphae</taxon>
        <taxon>Entelegynae</taxon>
        <taxon>Araneoidea</taxon>
        <taxon>Nephilidae</taxon>
        <taxon>Trichonephila</taxon>
    </lineage>
</organism>
<evidence type="ECO:0000256" key="5">
    <source>
        <dbReference type="ARBA" id="ARBA00023054"/>
    </source>
</evidence>